<keyword evidence="2" id="KW-1185">Reference proteome</keyword>
<reference evidence="1 2" key="1">
    <citation type="submission" date="2023-05" db="EMBL/GenBank/DDBJ databases">
        <title>Draft genome of Paenibacillus sp. CCS26.</title>
        <authorList>
            <person name="Akita H."/>
            <person name="Shinto Y."/>
            <person name="Kimura Z."/>
        </authorList>
    </citation>
    <scope>NUCLEOTIDE SEQUENCE [LARGE SCALE GENOMIC DNA]</scope>
    <source>
        <strain evidence="1 2">CCS26</strain>
    </source>
</reference>
<evidence type="ECO:0000313" key="1">
    <source>
        <dbReference type="EMBL" id="GMK43182.1"/>
    </source>
</evidence>
<accession>A0ABQ6NDZ4</accession>
<evidence type="ECO:0000313" key="2">
    <source>
        <dbReference type="Proteomes" id="UP001285921"/>
    </source>
</evidence>
<gene>
    <name evidence="1" type="ORF">PghCCS26_03090</name>
</gene>
<dbReference type="EMBL" id="BTCL01000001">
    <property type="protein sequence ID" value="GMK43182.1"/>
    <property type="molecule type" value="Genomic_DNA"/>
</dbReference>
<name>A0ABQ6NDZ4_9BACL</name>
<comment type="caution">
    <text evidence="1">The sequence shown here is derived from an EMBL/GenBank/DDBJ whole genome shotgun (WGS) entry which is preliminary data.</text>
</comment>
<protein>
    <submittedName>
        <fullName evidence="1">Uncharacterized protein</fullName>
    </submittedName>
</protein>
<sequence>MTLIPYVRHEYTVEHEDRFGVTYFDMVMACSITDAKERIRGRSPYVNIRAVSKNPSIKAKRSRSPI</sequence>
<organism evidence="1 2">
    <name type="scientific">Paenibacillus glycanilyticus</name>
    <dbReference type="NCBI Taxonomy" id="126569"/>
    <lineage>
        <taxon>Bacteria</taxon>
        <taxon>Bacillati</taxon>
        <taxon>Bacillota</taxon>
        <taxon>Bacilli</taxon>
        <taxon>Bacillales</taxon>
        <taxon>Paenibacillaceae</taxon>
        <taxon>Paenibacillus</taxon>
    </lineage>
</organism>
<dbReference type="Proteomes" id="UP001285921">
    <property type="component" value="Unassembled WGS sequence"/>
</dbReference>
<proteinExistence type="predicted"/>